<protein>
    <submittedName>
        <fullName evidence="7">LysE family translocator</fullName>
    </submittedName>
</protein>
<keyword evidence="3 6" id="KW-0812">Transmembrane</keyword>
<organism evidence="7 8">
    <name type="scientific">Pseudaeromonas paramecii</name>
    <dbReference type="NCBI Taxonomy" id="2138166"/>
    <lineage>
        <taxon>Bacteria</taxon>
        <taxon>Pseudomonadati</taxon>
        <taxon>Pseudomonadota</taxon>
        <taxon>Gammaproteobacteria</taxon>
        <taxon>Aeromonadales</taxon>
        <taxon>Aeromonadaceae</taxon>
        <taxon>Pseudaeromonas</taxon>
    </lineage>
</organism>
<dbReference type="InterPro" id="IPR001123">
    <property type="entry name" value="LeuE-type"/>
</dbReference>
<evidence type="ECO:0000256" key="5">
    <source>
        <dbReference type="ARBA" id="ARBA00023136"/>
    </source>
</evidence>
<dbReference type="Pfam" id="PF01810">
    <property type="entry name" value="LysE"/>
    <property type="match status" value="1"/>
</dbReference>
<dbReference type="Proteomes" id="UP001501321">
    <property type="component" value="Unassembled WGS sequence"/>
</dbReference>
<sequence>MEPSWWLPLLGFALVTCGTPGPNNMLLTSAGANLGVRRSLPMLFAVVGGLNLLILATAMGLGVMFTHWPLLHLLLKGVGSLYLLWLAWKLAWAAPPGTQEASGLPNWYQAALLQLLNPKGWLMALSAISGFTLAGQQYWASALGVQGVFFAMGILTGGVWLLFGASVGRWLRSPRAWQGFNVSMAGLTAACVLMLWW</sequence>
<comment type="caution">
    <text evidence="7">The sequence shown here is derived from an EMBL/GenBank/DDBJ whole genome shotgun (WGS) entry which is preliminary data.</text>
</comment>
<keyword evidence="8" id="KW-1185">Reference proteome</keyword>
<keyword evidence="2" id="KW-1003">Cell membrane</keyword>
<dbReference type="RefSeq" id="WP_345012463.1">
    <property type="nucleotide sequence ID" value="NZ_BAABFC010000012.1"/>
</dbReference>
<evidence type="ECO:0000256" key="6">
    <source>
        <dbReference type="SAM" id="Phobius"/>
    </source>
</evidence>
<keyword evidence="4 6" id="KW-1133">Transmembrane helix</keyword>
<accession>A0ABP8Q8S4</accession>
<evidence type="ECO:0000256" key="1">
    <source>
        <dbReference type="ARBA" id="ARBA00004651"/>
    </source>
</evidence>
<dbReference type="PANTHER" id="PTHR30086:SF20">
    <property type="entry name" value="ARGININE EXPORTER PROTEIN ARGO-RELATED"/>
    <property type="match status" value="1"/>
</dbReference>
<evidence type="ECO:0000256" key="2">
    <source>
        <dbReference type="ARBA" id="ARBA00022475"/>
    </source>
</evidence>
<comment type="subcellular location">
    <subcellularLocation>
        <location evidence="1">Cell membrane</location>
        <topology evidence="1">Multi-pass membrane protein</topology>
    </subcellularLocation>
</comment>
<evidence type="ECO:0000256" key="3">
    <source>
        <dbReference type="ARBA" id="ARBA00022692"/>
    </source>
</evidence>
<dbReference type="PANTHER" id="PTHR30086">
    <property type="entry name" value="ARGININE EXPORTER PROTEIN ARGO"/>
    <property type="match status" value="1"/>
</dbReference>
<evidence type="ECO:0000256" key="4">
    <source>
        <dbReference type="ARBA" id="ARBA00022989"/>
    </source>
</evidence>
<feature type="transmembrane region" description="Helical" evidence="6">
    <location>
        <begin position="42"/>
        <end position="63"/>
    </location>
</feature>
<name>A0ABP8Q8S4_9GAMM</name>
<feature type="transmembrane region" description="Helical" evidence="6">
    <location>
        <begin position="177"/>
        <end position="196"/>
    </location>
</feature>
<gene>
    <name evidence="7" type="ORF">GCM10023095_19300</name>
</gene>
<dbReference type="EMBL" id="BAABFC010000012">
    <property type="protein sequence ID" value="GAA4499341.1"/>
    <property type="molecule type" value="Genomic_DNA"/>
</dbReference>
<proteinExistence type="predicted"/>
<evidence type="ECO:0000313" key="8">
    <source>
        <dbReference type="Proteomes" id="UP001501321"/>
    </source>
</evidence>
<feature type="transmembrane region" description="Helical" evidence="6">
    <location>
        <begin position="147"/>
        <end position="171"/>
    </location>
</feature>
<evidence type="ECO:0000313" key="7">
    <source>
        <dbReference type="EMBL" id="GAA4499341.1"/>
    </source>
</evidence>
<keyword evidence="5 6" id="KW-0472">Membrane</keyword>
<reference evidence="8" key="1">
    <citation type="journal article" date="2019" name="Int. J. Syst. Evol. Microbiol.">
        <title>The Global Catalogue of Microorganisms (GCM) 10K type strain sequencing project: providing services to taxonomists for standard genome sequencing and annotation.</title>
        <authorList>
            <consortium name="The Broad Institute Genomics Platform"/>
            <consortium name="The Broad Institute Genome Sequencing Center for Infectious Disease"/>
            <person name="Wu L."/>
            <person name="Ma J."/>
        </authorList>
    </citation>
    <scope>NUCLEOTIDE SEQUENCE [LARGE SCALE GENOMIC DNA]</scope>
    <source>
        <strain evidence="8">JCM 32226</strain>
    </source>
</reference>